<keyword evidence="2" id="KW-0863">Zinc-finger</keyword>
<feature type="region of interest" description="Disordered" evidence="3">
    <location>
        <begin position="70"/>
        <end position="92"/>
    </location>
</feature>
<keyword evidence="1" id="KW-0507">mRNA processing</keyword>
<accession>A0A5B0LYS5</accession>
<comment type="caution">
    <text evidence="5">The sequence shown here is derived from an EMBL/GenBank/DDBJ whole genome shotgun (WGS) entry which is preliminary data.</text>
</comment>
<protein>
    <recommendedName>
        <fullName evidence="4">CCHC-type domain-containing protein</fullName>
    </recommendedName>
</protein>
<dbReference type="OrthoDB" id="2507422at2759"/>
<organism evidence="5 6">
    <name type="scientific">Puccinia graminis f. sp. tritici</name>
    <dbReference type="NCBI Taxonomy" id="56615"/>
    <lineage>
        <taxon>Eukaryota</taxon>
        <taxon>Fungi</taxon>
        <taxon>Dikarya</taxon>
        <taxon>Basidiomycota</taxon>
        <taxon>Pucciniomycotina</taxon>
        <taxon>Pucciniomycetes</taxon>
        <taxon>Pucciniales</taxon>
        <taxon>Pucciniaceae</taxon>
        <taxon>Puccinia</taxon>
    </lineage>
</organism>
<dbReference type="AlphaFoldDB" id="A0A5B0LYS5"/>
<dbReference type="InterPro" id="IPR036875">
    <property type="entry name" value="Znf_CCHC_sf"/>
</dbReference>
<reference evidence="5 6" key="1">
    <citation type="submission" date="2019-05" db="EMBL/GenBank/DDBJ databases">
        <title>Emergence of the Ug99 lineage of the wheat stem rust pathogen through somatic hybridization.</title>
        <authorList>
            <person name="Li F."/>
            <person name="Upadhyaya N.M."/>
            <person name="Sperschneider J."/>
            <person name="Matny O."/>
            <person name="Nguyen-Phuc H."/>
            <person name="Mago R."/>
            <person name="Raley C."/>
            <person name="Miller M.E."/>
            <person name="Silverstein K.A.T."/>
            <person name="Henningsen E."/>
            <person name="Hirsch C.D."/>
            <person name="Visser B."/>
            <person name="Pretorius Z.A."/>
            <person name="Steffenson B.J."/>
            <person name="Schwessinger B."/>
            <person name="Dodds P.N."/>
            <person name="Figueroa M."/>
        </authorList>
    </citation>
    <scope>NUCLEOTIDE SEQUENCE [LARGE SCALE GENOMIC DNA]</scope>
    <source>
        <strain evidence="5">21-0</strain>
    </source>
</reference>
<evidence type="ECO:0000256" key="2">
    <source>
        <dbReference type="PROSITE-ProRule" id="PRU00047"/>
    </source>
</evidence>
<dbReference type="GO" id="GO:0006397">
    <property type="term" value="P:mRNA processing"/>
    <property type="evidence" value="ECO:0007669"/>
    <property type="project" value="UniProtKB-KW"/>
</dbReference>
<dbReference type="GO" id="GO:0008270">
    <property type="term" value="F:zinc ion binding"/>
    <property type="evidence" value="ECO:0007669"/>
    <property type="project" value="UniProtKB-KW"/>
</dbReference>
<dbReference type="Gene3D" id="4.10.60.10">
    <property type="entry name" value="Zinc finger, CCHC-type"/>
    <property type="match status" value="1"/>
</dbReference>
<dbReference type="PROSITE" id="PS50158">
    <property type="entry name" value="ZF_CCHC"/>
    <property type="match status" value="1"/>
</dbReference>
<sequence>MQSTTADMSTLINVLEDIVDKTRLGRKRFPPKSIEKTPSKVIEAREKVPVTGDIKCYSCQKTGHMSRNCPSKVNNIGENREDSSSESEVDNDNDLVIGFNSQMAVLAPTGRNNLVRMTCSNQDCTVLLDSGAVKSVVGASYLSQFCADWPKFVLAARPGRFHSCTHDPVCSHGKHGGPVLYNWK</sequence>
<keyword evidence="2" id="KW-0479">Metal-binding</keyword>
<keyword evidence="2" id="KW-0862">Zinc</keyword>
<dbReference type="GO" id="GO:0003676">
    <property type="term" value="F:nucleic acid binding"/>
    <property type="evidence" value="ECO:0007669"/>
    <property type="project" value="InterPro"/>
</dbReference>
<evidence type="ECO:0000256" key="1">
    <source>
        <dbReference type="ARBA" id="ARBA00022664"/>
    </source>
</evidence>
<name>A0A5B0LYS5_PUCGR</name>
<feature type="domain" description="CCHC-type" evidence="4">
    <location>
        <begin position="55"/>
        <end position="71"/>
    </location>
</feature>
<keyword evidence="6" id="KW-1185">Reference proteome</keyword>
<dbReference type="Proteomes" id="UP000324748">
    <property type="component" value="Unassembled WGS sequence"/>
</dbReference>
<dbReference type="Pfam" id="PF00098">
    <property type="entry name" value="zf-CCHC"/>
    <property type="match status" value="1"/>
</dbReference>
<dbReference type="InterPro" id="IPR001878">
    <property type="entry name" value="Znf_CCHC"/>
</dbReference>
<evidence type="ECO:0000259" key="4">
    <source>
        <dbReference type="PROSITE" id="PS50158"/>
    </source>
</evidence>
<proteinExistence type="predicted"/>
<evidence type="ECO:0000313" key="6">
    <source>
        <dbReference type="Proteomes" id="UP000324748"/>
    </source>
</evidence>
<dbReference type="EMBL" id="VSWC01000183">
    <property type="protein sequence ID" value="KAA1069615.1"/>
    <property type="molecule type" value="Genomic_DNA"/>
</dbReference>
<evidence type="ECO:0000313" key="5">
    <source>
        <dbReference type="EMBL" id="KAA1069615.1"/>
    </source>
</evidence>
<evidence type="ECO:0000256" key="3">
    <source>
        <dbReference type="SAM" id="MobiDB-lite"/>
    </source>
</evidence>
<gene>
    <name evidence="5" type="ORF">PGT21_029538</name>
</gene>
<dbReference type="SUPFAM" id="SSF57756">
    <property type="entry name" value="Retrovirus zinc finger-like domains"/>
    <property type="match status" value="1"/>
</dbReference>
<dbReference type="SMART" id="SM00343">
    <property type="entry name" value="ZnF_C2HC"/>
    <property type="match status" value="1"/>
</dbReference>